<reference evidence="1" key="1">
    <citation type="journal article" date="2021" name="Proc. Natl. Acad. Sci. U.S.A.">
        <title>A Catalog of Tens of Thousands of Viruses from Human Metagenomes Reveals Hidden Associations with Chronic Diseases.</title>
        <authorList>
            <person name="Tisza M.J."/>
            <person name="Buck C.B."/>
        </authorList>
    </citation>
    <scope>NUCLEOTIDE SEQUENCE</scope>
    <source>
        <strain evidence="1">CtviY17</strain>
    </source>
</reference>
<organism evidence="1">
    <name type="scientific">virus sp. ctviY17</name>
    <dbReference type="NCBI Taxonomy" id="2825828"/>
    <lineage>
        <taxon>Viruses</taxon>
    </lineage>
</organism>
<evidence type="ECO:0000313" key="1">
    <source>
        <dbReference type="EMBL" id="DAE32349.1"/>
    </source>
</evidence>
<sequence length="117" mass="13997">MNESKDYKNEKYLVVTVGDNDFYNDIYVVCNLLYYHFQSRGEYPESKEDLELLKPIIQNLIYQSTELRRYKNKDYPASKLEYFVPNLWFSDKSGLKWLDDTEFGVIPMFSGSKVFMK</sequence>
<proteinExistence type="predicted"/>
<protein>
    <submittedName>
        <fullName evidence="1">Uncharacterized protein</fullName>
    </submittedName>
</protein>
<name>A0A8S5RMP8_9VIRU</name>
<accession>A0A8S5RMP8</accession>
<dbReference type="EMBL" id="BK059120">
    <property type="protein sequence ID" value="DAE32349.1"/>
    <property type="molecule type" value="Genomic_DNA"/>
</dbReference>